<dbReference type="RefSeq" id="WP_191304420.1">
    <property type="nucleotide sequence ID" value="NZ_BNAR01000018.1"/>
</dbReference>
<evidence type="ECO:0000259" key="2">
    <source>
        <dbReference type="PROSITE" id="PS50800"/>
    </source>
</evidence>
<keyword evidence="4" id="KW-1185">Reference proteome</keyword>
<evidence type="ECO:0000256" key="1">
    <source>
        <dbReference type="SAM" id="MobiDB-lite"/>
    </source>
</evidence>
<organism evidence="3 4">
    <name type="scientific">Lentzea cavernae</name>
    <dbReference type="NCBI Taxonomy" id="2020703"/>
    <lineage>
        <taxon>Bacteria</taxon>
        <taxon>Bacillati</taxon>
        <taxon>Actinomycetota</taxon>
        <taxon>Actinomycetes</taxon>
        <taxon>Pseudonocardiales</taxon>
        <taxon>Pseudonocardiaceae</taxon>
        <taxon>Lentzea</taxon>
    </lineage>
</organism>
<evidence type="ECO:0000313" key="4">
    <source>
        <dbReference type="Proteomes" id="UP000605568"/>
    </source>
</evidence>
<feature type="compositionally biased region" description="Basic and acidic residues" evidence="1">
    <location>
        <begin position="110"/>
        <end position="125"/>
    </location>
</feature>
<dbReference type="InterPro" id="IPR003034">
    <property type="entry name" value="SAP_dom"/>
</dbReference>
<proteinExistence type="predicted"/>
<comment type="caution">
    <text evidence="3">The sequence shown here is derived from an EMBL/GenBank/DDBJ whole genome shotgun (WGS) entry which is preliminary data.</text>
</comment>
<sequence>MPKITVHGGPSIAGQQPEQPTPAAKAEPVTTEEIAAERVILHEGDVVVPRDATRVADEAAGSETPDGPFEPLPEAIDGDGTERVSNPDYPEWTVKQLREELGNRGLSKTGNHDELVERLQQHDVDTADEVER</sequence>
<protein>
    <recommendedName>
        <fullName evidence="2">SAP domain-containing protein</fullName>
    </recommendedName>
</protein>
<feature type="region of interest" description="Disordered" evidence="1">
    <location>
        <begin position="50"/>
        <end position="88"/>
    </location>
</feature>
<feature type="region of interest" description="Disordered" evidence="1">
    <location>
        <begin position="1"/>
        <end position="30"/>
    </location>
</feature>
<dbReference type="InterPro" id="IPR036361">
    <property type="entry name" value="SAP_dom_sf"/>
</dbReference>
<dbReference type="EMBL" id="BNAR01000018">
    <property type="protein sequence ID" value="GHH57738.1"/>
    <property type="molecule type" value="Genomic_DNA"/>
</dbReference>
<dbReference type="PROSITE" id="PS50800">
    <property type="entry name" value="SAP"/>
    <property type="match status" value="1"/>
</dbReference>
<feature type="region of interest" description="Disordered" evidence="1">
    <location>
        <begin position="103"/>
        <end position="132"/>
    </location>
</feature>
<dbReference type="Pfam" id="PF02037">
    <property type="entry name" value="SAP"/>
    <property type="match status" value="1"/>
</dbReference>
<name>A0ABQ3N0Y4_9PSEU</name>
<dbReference type="SMART" id="SM00513">
    <property type="entry name" value="SAP"/>
    <property type="match status" value="1"/>
</dbReference>
<reference evidence="4" key="1">
    <citation type="journal article" date="2019" name="Int. J. Syst. Evol. Microbiol.">
        <title>The Global Catalogue of Microorganisms (GCM) 10K type strain sequencing project: providing services to taxonomists for standard genome sequencing and annotation.</title>
        <authorList>
            <consortium name="The Broad Institute Genomics Platform"/>
            <consortium name="The Broad Institute Genome Sequencing Center for Infectious Disease"/>
            <person name="Wu L."/>
            <person name="Ma J."/>
        </authorList>
    </citation>
    <scope>NUCLEOTIDE SEQUENCE [LARGE SCALE GENOMIC DNA]</scope>
    <source>
        <strain evidence="4">CGMCC 4.7367</strain>
    </source>
</reference>
<gene>
    <name evidence="3" type="ORF">GCM10017774_77840</name>
</gene>
<dbReference type="SUPFAM" id="SSF68906">
    <property type="entry name" value="SAP domain"/>
    <property type="match status" value="1"/>
</dbReference>
<dbReference type="Proteomes" id="UP000605568">
    <property type="component" value="Unassembled WGS sequence"/>
</dbReference>
<dbReference type="Gene3D" id="1.10.720.30">
    <property type="entry name" value="SAP domain"/>
    <property type="match status" value="1"/>
</dbReference>
<accession>A0ABQ3N0Y4</accession>
<feature type="domain" description="SAP" evidence="2">
    <location>
        <begin position="89"/>
        <end position="123"/>
    </location>
</feature>
<evidence type="ECO:0000313" key="3">
    <source>
        <dbReference type="EMBL" id="GHH57738.1"/>
    </source>
</evidence>